<keyword evidence="4" id="KW-1185">Reference proteome</keyword>
<feature type="compositionally biased region" description="Basic and acidic residues" evidence="2">
    <location>
        <begin position="177"/>
        <end position="189"/>
    </location>
</feature>
<reference evidence="4" key="1">
    <citation type="submission" date="2024-06" db="EMBL/GenBank/DDBJ databases">
        <title>Multi-omics analyses provide insights into the biosynthesis of the anticancer antibiotic pleurotin in Hohenbuehelia grisea.</title>
        <authorList>
            <person name="Weaver J.A."/>
            <person name="Alberti F."/>
        </authorList>
    </citation>
    <scope>NUCLEOTIDE SEQUENCE [LARGE SCALE GENOMIC DNA]</scope>
    <source>
        <strain evidence="4">T-177</strain>
    </source>
</reference>
<evidence type="ECO:0000313" key="4">
    <source>
        <dbReference type="Proteomes" id="UP001556367"/>
    </source>
</evidence>
<dbReference type="CDD" id="cd14686">
    <property type="entry name" value="bZIP"/>
    <property type="match status" value="1"/>
</dbReference>
<feature type="compositionally biased region" description="Pro residues" evidence="2">
    <location>
        <begin position="203"/>
        <end position="216"/>
    </location>
</feature>
<protein>
    <submittedName>
        <fullName evidence="3">Uncharacterized protein</fullName>
    </submittedName>
</protein>
<evidence type="ECO:0000256" key="1">
    <source>
        <dbReference type="SAM" id="Coils"/>
    </source>
</evidence>
<gene>
    <name evidence="3" type="ORF">HGRIS_002565</name>
</gene>
<sequence length="356" mass="38128">MNFCLDWADDPAVRDGRVIDQQATPPSSPSSSQARQYSGSQDMARDEAASQRQIAAIQAALNQPEGSSQHEASQRRIATIQAALSQPEGSSRNEASQRQIAAIQAALDQPEGTLNYPATPSTPTRKAVSNTHGLPTPPQTRIAPTPAGKRKRDEESLRALSQTTPSKKTRGVTWAEDVMRGADSDDESHIGGTASTQRLTQPLFPPTPPSSAPEPSPGQSRTLGAAFNSVRTGKGKAREFKEELAEVELGATDEDNPFLDRGPATPPSSQSRVARGSQSHALTRESSSEDIKAVISQLADVPPHVEKIERQLVAARKSCEAKANRIGKLEAEVQRLADENKSLKSKVAALEGRRPS</sequence>
<feature type="compositionally biased region" description="Low complexity" evidence="2">
    <location>
        <begin position="50"/>
        <end position="60"/>
    </location>
</feature>
<feature type="compositionally biased region" description="Low complexity" evidence="2">
    <location>
        <begin position="21"/>
        <end position="41"/>
    </location>
</feature>
<proteinExistence type="predicted"/>
<dbReference type="InterPro" id="IPR046347">
    <property type="entry name" value="bZIP_sf"/>
</dbReference>
<feature type="coiled-coil region" evidence="1">
    <location>
        <begin position="305"/>
        <end position="353"/>
    </location>
</feature>
<name>A0ABR3JM36_9AGAR</name>
<dbReference type="Proteomes" id="UP001556367">
    <property type="component" value="Unassembled WGS sequence"/>
</dbReference>
<feature type="region of interest" description="Disordered" evidence="2">
    <location>
        <begin position="1"/>
        <end position="289"/>
    </location>
</feature>
<feature type="compositionally biased region" description="Polar residues" evidence="2">
    <location>
        <begin position="267"/>
        <end position="281"/>
    </location>
</feature>
<accession>A0ABR3JM36</accession>
<dbReference type="EMBL" id="JASNQZ010000006">
    <property type="protein sequence ID" value="KAL0956417.1"/>
    <property type="molecule type" value="Genomic_DNA"/>
</dbReference>
<dbReference type="SUPFAM" id="SSF57959">
    <property type="entry name" value="Leucine zipper domain"/>
    <property type="match status" value="1"/>
</dbReference>
<comment type="caution">
    <text evidence="3">The sequence shown here is derived from an EMBL/GenBank/DDBJ whole genome shotgun (WGS) entry which is preliminary data.</text>
</comment>
<feature type="compositionally biased region" description="Polar residues" evidence="2">
    <location>
        <begin position="116"/>
        <end position="133"/>
    </location>
</feature>
<evidence type="ECO:0000313" key="3">
    <source>
        <dbReference type="EMBL" id="KAL0956417.1"/>
    </source>
</evidence>
<organism evidence="3 4">
    <name type="scientific">Hohenbuehelia grisea</name>
    <dbReference type="NCBI Taxonomy" id="104357"/>
    <lineage>
        <taxon>Eukaryota</taxon>
        <taxon>Fungi</taxon>
        <taxon>Dikarya</taxon>
        <taxon>Basidiomycota</taxon>
        <taxon>Agaricomycotina</taxon>
        <taxon>Agaricomycetes</taxon>
        <taxon>Agaricomycetidae</taxon>
        <taxon>Agaricales</taxon>
        <taxon>Pleurotineae</taxon>
        <taxon>Pleurotaceae</taxon>
        <taxon>Hohenbuehelia</taxon>
    </lineage>
</organism>
<keyword evidence="1" id="KW-0175">Coiled coil</keyword>
<feature type="compositionally biased region" description="Polar residues" evidence="2">
    <location>
        <begin position="82"/>
        <end position="98"/>
    </location>
</feature>
<evidence type="ECO:0000256" key="2">
    <source>
        <dbReference type="SAM" id="MobiDB-lite"/>
    </source>
</evidence>